<evidence type="ECO:0000259" key="2">
    <source>
        <dbReference type="Pfam" id="PF20732"/>
    </source>
</evidence>
<dbReference type="OrthoDB" id="9801061at2"/>
<dbReference type="InterPro" id="IPR048502">
    <property type="entry name" value="NamZ_N"/>
</dbReference>
<name>A0A1I2JLX6_9BACT</name>
<organism evidence="3 4">
    <name type="scientific">Thermoflexibacter ruber</name>
    <dbReference type="NCBI Taxonomy" id="1003"/>
    <lineage>
        <taxon>Bacteria</taxon>
        <taxon>Pseudomonadati</taxon>
        <taxon>Bacteroidota</taxon>
        <taxon>Cytophagia</taxon>
        <taxon>Cytophagales</taxon>
        <taxon>Thermoflexibacteraceae</taxon>
        <taxon>Thermoflexibacter</taxon>
    </lineage>
</organism>
<evidence type="ECO:0000313" key="4">
    <source>
        <dbReference type="Proteomes" id="UP000199513"/>
    </source>
</evidence>
<dbReference type="GO" id="GO:0033922">
    <property type="term" value="F:peptidoglycan beta-N-acetylmuramidase activity"/>
    <property type="evidence" value="ECO:0007669"/>
    <property type="project" value="InterPro"/>
</dbReference>
<feature type="domain" description="Peptidoglycan beta-N-acetylmuramidase NamZ N-terminal" evidence="1">
    <location>
        <begin position="60"/>
        <end position="258"/>
    </location>
</feature>
<dbReference type="Proteomes" id="UP000199513">
    <property type="component" value="Unassembled WGS sequence"/>
</dbReference>
<dbReference type="AlphaFoldDB" id="A0A1I2JLX6"/>
<dbReference type="InterPro" id="IPR008302">
    <property type="entry name" value="NamZ"/>
</dbReference>
<dbReference type="Pfam" id="PF07075">
    <property type="entry name" value="NamZ_N"/>
    <property type="match status" value="1"/>
</dbReference>
<dbReference type="Pfam" id="PF20732">
    <property type="entry name" value="NamZ_C"/>
    <property type="match status" value="1"/>
</dbReference>
<gene>
    <name evidence="3" type="ORF">SAMN04488541_105712</name>
</gene>
<dbReference type="Gene3D" id="3.90.1150.140">
    <property type="match status" value="1"/>
</dbReference>
<dbReference type="RefSeq" id="WP_091549308.1">
    <property type="nucleotide sequence ID" value="NZ_FONY01000057.1"/>
</dbReference>
<sequence length="403" mass="45649">MKHILLVSVFSAFIFLQCGSQKPATSNQVETSAPKTATNEIIVGAARFEAYLPLLKDKTVAMVVNQTSEVEGKHIVDWLLEKKVNVKKIFAPEHGFRGTADAGEKILSGVDEKTGLPLISLYGKDRKPSEEHLKEIDVVIFDIQDVGARFYTYISTMHYVMEACAEQGKKMIVLDRPNPNGDYVDGFVLDMKHQSFVGMHPIPVVHGLTVGELAQMINGEGWLANKVKCALEVIKCENYTHKSKYSLPIKPSPNLPNDRAVYLYPSLCFFEGTIVSLGRGTDSPFQVVGYPDYPDKTFSFTPKSTEGAKNPPLKDQVCYGVDLRQTQDWKYRFSLHELIKFYKSAPDKSKFFNDFINRLAGTDRLKKMIEAGKTEEEIRASWQEELVAYKQKRKKYLLYEDFE</sequence>
<dbReference type="PANTHER" id="PTHR42915:SF1">
    <property type="entry name" value="PEPTIDOGLYCAN BETA-N-ACETYLMURAMIDASE NAMZ"/>
    <property type="match status" value="1"/>
</dbReference>
<dbReference type="PIRSF" id="PIRSF016719">
    <property type="entry name" value="UCP016719"/>
    <property type="match status" value="1"/>
</dbReference>
<dbReference type="STRING" id="1003.SAMN04488541_105712"/>
<keyword evidence="4" id="KW-1185">Reference proteome</keyword>
<protein>
    <submittedName>
        <fullName evidence="3">Uncharacterized conserved protein YbbC, DUF1343 family</fullName>
    </submittedName>
</protein>
<evidence type="ECO:0000259" key="1">
    <source>
        <dbReference type="Pfam" id="PF07075"/>
    </source>
</evidence>
<dbReference type="InterPro" id="IPR048503">
    <property type="entry name" value="NamZ_C"/>
</dbReference>
<accession>A0A1I2JLX6</accession>
<dbReference type="PANTHER" id="PTHR42915">
    <property type="entry name" value="HYPOTHETICAL 460 KDA PROTEIN IN FEUA-SIGW INTERGENIC REGION [PRECURSOR]"/>
    <property type="match status" value="1"/>
</dbReference>
<dbReference type="EMBL" id="FONY01000057">
    <property type="protein sequence ID" value="SFF55842.1"/>
    <property type="molecule type" value="Genomic_DNA"/>
</dbReference>
<reference evidence="3 4" key="1">
    <citation type="submission" date="2016-10" db="EMBL/GenBank/DDBJ databases">
        <authorList>
            <person name="de Groot N.N."/>
        </authorList>
    </citation>
    <scope>NUCLEOTIDE SEQUENCE [LARGE SCALE GENOMIC DNA]</scope>
    <source>
        <strain>GEY</strain>
        <strain evidence="4">DSM 9560</strain>
    </source>
</reference>
<feature type="domain" description="Peptidoglycan beta-N-acetylmuramidase NamZ C-terminal" evidence="2">
    <location>
        <begin position="262"/>
        <end position="399"/>
    </location>
</feature>
<evidence type="ECO:0000313" key="3">
    <source>
        <dbReference type="EMBL" id="SFF55842.1"/>
    </source>
</evidence>
<proteinExistence type="predicted"/>
<dbReference type="Gene3D" id="3.40.50.12170">
    <property type="entry name" value="Uncharacterised protein PF07075, DUF1343"/>
    <property type="match status" value="1"/>
</dbReference>